<feature type="chain" id="PRO_5043810508" description="Opaque-phase-specific protein OP4" evidence="1">
    <location>
        <begin position="21"/>
        <end position="354"/>
    </location>
</feature>
<evidence type="ECO:0000313" key="2">
    <source>
        <dbReference type="EMBL" id="KAK7684598.1"/>
    </source>
</evidence>
<evidence type="ECO:0000256" key="1">
    <source>
        <dbReference type="SAM" id="SignalP"/>
    </source>
</evidence>
<comment type="caution">
    <text evidence="2">The sequence shown here is derived from an EMBL/GenBank/DDBJ whole genome shotgun (WGS) entry which is preliminary data.</text>
</comment>
<reference evidence="2 3" key="1">
    <citation type="submission" date="2022-09" db="EMBL/GenBank/DDBJ databases">
        <authorList>
            <person name="Palmer J.M."/>
        </authorList>
    </citation>
    <scope>NUCLEOTIDE SEQUENCE [LARGE SCALE GENOMIC DNA]</scope>
    <source>
        <strain evidence="2 3">DSM 7382</strain>
    </source>
</reference>
<accession>A0AAW0FU74</accession>
<dbReference type="AlphaFoldDB" id="A0AAW0FU74"/>
<dbReference type="EMBL" id="JASBNA010000024">
    <property type="protein sequence ID" value="KAK7684598.1"/>
    <property type="molecule type" value="Genomic_DNA"/>
</dbReference>
<proteinExistence type="predicted"/>
<sequence>MKLSVTTTTLALALATSVLAAPTNIETNVQLTRREQEVDLIAELNEIAALKSKRSLLTEREQLELAQRDYTIVTQILELLNTNSFAAKFIQKLVDDKNLQPILTDTIEWLIKNNIINLTTLFTALDESDLAATVIRDIINDCDYYTQIYKLIESLITGDDSSSSSSAAATKRELVTADLVIRADSSGSGSAVTDAAASSDPTSDSFINELLNSLAKSGLASDLVKRLLVDKEFLSYGASLIVDLFKSGSLTIGDVIDALTQSSLIPDLFREFFTVNTLKTVITNALAAASGTCDTNATSLNPNGTTSKLLLPPLKVLLTLPLTLLQLELILLLPVLQLRVVVNVKREERETTIK</sequence>
<organism evidence="2 3">
    <name type="scientific">Cerrena zonata</name>
    <dbReference type="NCBI Taxonomy" id="2478898"/>
    <lineage>
        <taxon>Eukaryota</taxon>
        <taxon>Fungi</taxon>
        <taxon>Dikarya</taxon>
        <taxon>Basidiomycota</taxon>
        <taxon>Agaricomycotina</taxon>
        <taxon>Agaricomycetes</taxon>
        <taxon>Polyporales</taxon>
        <taxon>Cerrenaceae</taxon>
        <taxon>Cerrena</taxon>
    </lineage>
</organism>
<keyword evidence="1" id="KW-0732">Signal</keyword>
<feature type="signal peptide" evidence="1">
    <location>
        <begin position="1"/>
        <end position="20"/>
    </location>
</feature>
<gene>
    <name evidence="2" type="ORF">QCA50_012178</name>
</gene>
<name>A0AAW0FU74_9APHY</name>
<keyword evidence="3" id="KW-1185">Reference proteome</keyword>
<protein>
    <recommendedName>
        <fullName evidence="4">Opaque-phase-specific protein OP4</fullName>
    </recommendedName>
</protein>
<evidence type="ECO:0000313" key="3">
    <source>
        <dbReference type="Proteomes" id="UP001385951"/>
    </source>
</evidence>
<dbReference type="Proteomes" id="UP001385951">
    <property type="component" value="Unassembled WGS sequence"/>
</dbReference>
<evidence type="ECO:0008006" key="4">
    <source>
        <dbReference type="Google" id="ProtNLM"/>
    </source>
</evidence>